<dbReference type="PANTHER" id="PTHR11669:SF8">
    <property type="entry name" value="DNA POLYMERASE III SUBUNIT DELTA"/>
    <property type="match status" value="1"/>
</dbReference>
<dbReference type="AlphaFoldDB" id="A0A0W0Z4G4"/>
<evidence type="ECO:0000256" key="3">
    <source>
        <dbReference type="ARBA" id="ARBA00049244"/>
    </source>
</evidence>
<dbReference type="InterPro" id="IPR027417">
    <property type="entry name" value="P-loop_NTPase"/>
</dbReference>
<dbReference type="GO" id="GO:0003887">
    <property type="term" value="F:DNA-directed DNA polymerase activity"/>
    <property type="evidence" value="ECO:0007669"/>
    <property type="project" value="UniProtKB-KW"/>
</dbReference>
<dbReference type="STRING" id="452.Lspi_1547"/>
<dbReference type="Proteomes" id="UP000054877">
    <property type="component" value="Unassembled WGS sequence"/>
</dbReference>
<dbReference type="GO" id="GO:0006261">
    <property type="term" value="P:DNA-templated DNA replication"/>
    <property type="evidence" value="ECO:0007669"/>
    <property type="project" value="TreeGrafter"/>
</dbReference>
<keyword evidence="2" id="KW-0808">Transferase</keyword>
<proteinExistence type="predicted"/>
<organism evidence="4 5">
    <name type="scientific">Legionella spiritensis</name>
    <dbReference type="NCBI Taxonomy" id="452"/>
    <lineage>
        <taxon>Bacteria</taxon>
        <taxon>Pseudomonadati</taxon>
        <taxon>Pseudomonadota</taxon>
        <taxon>Gammaproteobacteria</taxon>
        <taxon>Legionellales</taxon>
        <taxon>Legionellaceae</taxon>
        <taxon>Legionella</taxon>
    </lineage>
</organism>
<dbReference type="SUPFAM" id="SSF52540">
    <property type="entry name" value="P-loop containing nucleoside triphosphate hydrolases"/>
    <property type="match status" value="1"/>
</dbReference>
<dbReference type="EC" id="2.7.7.7" evidence="1"/>
<name>A0A0W0Z4G4_LEGSP</name>
<accession>A0A0W0Z4G4</accession>
<protein>
    <recommendedName>
        <fullName evidence="1">DNA-directed DNA polymerase</fullName>
        <ecNumber evidence="1">2.7.7.7</ecNumber>
    </recommendedName>
</protein>
<reference evidence="4 5" key="1">
    <citation type="submission" date="2015-11" db="EMBL/GenBank/DDBJ databases">
        <title>Genomic analysis of 38 Legionella species identifies large and diverse effector repertoires.</title>
        <authorList>
            <person name="Burstein D."/>
            <person name="Amaro F."/>
            <person name="Zusman T."/>
            <person name="Lifshitz Z."/>
            <person name="Cohen O."/>
            <person name="Gilbert J.A."/>
            <person name="Pupko T."/>
            <person name="Shuman H.A."/>
            <person name="Segal G."/>
        </authorList>
    </citation>
    <scope>NUCLEOTIDE SEQUENCE [LARGE SCALE GENOMIC DNA]</scope>
    <source>
        <strain evidence="4 5">Mt.St.Helens-9</strain>
    </source>
</reference>
<comment type="catalytic activity">
    <reaction evidence="3">
        <text>DNA(n) + a 2'-deoxyribonucleoside 5'-triphosphate = DNA(n+1) + diphosphate</text>
        <dbReference type="Rhea" id="RHEA:22508"/>
        <dbReference type="Rhea" id="RHEA-COMP:17339"/>
        <dbReference type="Rhea" id="RHEA-COMP:17340"/>
        <dbReference type="ChEBI" id="CHEBI:33019"/>
        <dbReference type="ChEBI" id="CHEBI:61560"/>
        <dbReference type="ChEBI" id="CHEBI:173112"/>
        <dbReference type="EC" id="2.7.7.7"/>
    </reaction>
</comment>
<dbReference type="PANTHER" id="PTHR11669">
    <property type="entry name" value="REPLICATION FACTOR C / DNA POLYMERASE III GAMMA-TAU SUBUNIT"/>
    <property type="match status" value="1"/>
</dbReference>
<dbReference type="Gene3D" id="3.40.50.300">
    <property type="entry name" value="P-loop containing nucleotide triphosphate hydrolases"/>
    <property type="match status" value="1"/>
</dbReference>
<evidence type="ECO:0000256" key="1">
    <source>
        <dbReference type="ARBA" id="ARBA00012417"/>
    </source>
</evidence>
<comment type="caution">
    <text evidence="4">The sequence shown here is derived from an EMBL/GenBank/DDBJ whole genome shotgun (WGS) entry which is preliminary data.</text>
</comment>
<keyword evidence="2" id="KW-0548">Nucleotidyltransferase</keyword>
<dbReference type="InterPro" id="IPR050238">
    <property type="entry name" value="DNA_Rep/Repair_Clamp_Loader"/>
</dbReference>
<dbReference type="Pfam" id="PF13177">
    <property type="entry name" value="DNA_pol3_delta2"/>
    <property type="match status" value="1"/>
</dbReference>
<evidence type="ECO:0000313" key="4">
    <source>
        <dbReference type="EMBL" id="KTD64028.1"/>
    </source>
</evidence>
<keyword evidence="2" id="KW-0239">DNA-directed DNA polymerase</keyword>
<keyword evidence="5" id="KW-1185">Reference proteome</keyword>
<dbReference type="OrthoDB" id="9811073at2"/>
<gene>
    <name evidence="4" type="primary">holB</name>
    <name evidence="4" type="ORF">Lspi_1547</name>
</gene>
<dbReference type="EMBL" id="LNYX01000014">
    <property type="protein sequence ID" value="KTD64028.1"/>
    <property type="molecule type" value="Genomic_DNA"/>
</dbReference>
<sequence>MSEYPMITRQMTRLQESHAKNKLAHALLFLADKSTEIQEFILQLSMMLLCRQTNAPCRTCQSCQLIMIDSHPDITKTQPEKAGGMIKIDQIRELTNTIFTSPQLGNHRIVILQPADSMNHAAANALLKILEEPPDGVYFFLTARHLSTIPPTIISRCQLWRLSDTSVHCQNYLEFGTRCLGDKEMERVFSDRDQLIQDLDGLSGHRHSVCSLAAEWSKYELKALLAFLYLLNAQIIAVKLHQTTALPTMSSIANRLQLTDLFKQIDKINTIVKKINHTINVNQLLSLETILSGYMP</sequence>
<dbReference type="PATRIC" id="fig|452.5.peg.1704"/>
<evidence type="ECO:0000313" key="5">
    <source>
        <dbReference type="Proteomes" id="UP000054877"/>
    </source>
</evidence>
<dbReference type="RefSeq" id="WP_058483464.1">
    <property type="nucleotide sequence ID" value="NZ_CAAAII010000001.1"/>
</dbReference>
<evidence type="ECO:0000256" key="2">
    <source>
        <dbReference type="ARBA" id="ARBA00022932"/>
    </source>
</evidence>